<gene>
    <name evidence="7" type="ORF">FO014_03235</name>
</gene>
<dbReference type="PANTHER" id="PTHR23501:SF154">
    <property type="entry name" value="MULTIDRUG-EFFLUX TRANSPORTER RV1634-RELATED"/>
    <property type="match status" value="1"/>
</dbReference>
<dbReference type="RefSeq" id="WP_160027755.1">
    <property type="nucleotide sequence ID" value="NZ_CP041764.1"/>
</dbReference>
<evidence type="ECO:0000313" key="7">
    <source>
        <dbReference type="EMBL" id="QHA86068.1"/>
    </source>
</evidence>
<keyword evidence="8" id="KW-1185">Reference proteome</keyword>
<feature type="transmembrane region" description="Helical" evidence="5">
    <location>
        <begin position="54"/>
        <end position="73"/>
    </location>
</feature>
<dbReference type="PANTHER" id="PTHR23501">
    <property type="entry name" value="MAJOR FACILITATOR SUPERFAMILY"/>
    <property type="match status" value="1"/>
</dbReference>
<evidence type="ECO:0000259" key="6">
    <source>
        <dbReference type="PROSITE" id="PS50850"/>
    </source>
</evidence>
<dbReference type="Proteomes" id="UP000430368">
    <property type="component" value="Chromosome"/>
</dbReference>
<feature type="transmembrane region" description="Helical" evidence="5">
    <location>
        <begin position="358"/>
        <end position="381"/>
    </location>
</feature>
<organism evidence="7 8">
    <name type="scientific">Serratia rhizosphaerae</name>
    <dbReference type="NCBI Taxonomy" id="2597702"/>
    <lineage>
        <taxon>Bacteria</taxon>
        <taxon>Pseudomonadati</taxon>
        <taxon>Pseudomonadota</taxon>
        <taxon>Gammaproteobacteria</taxon>
        <taxon>Enterobacterales</taxon>
        <taxon>Yersiniaceae</taxon>
        <taxon>Serratia</taxon>
    </lineage>
</organism>
<comment type="subcellular location">
    <subcellularLocation>
        <location evidence="1">Membrane</location>
        <topology evidence="1">Multi-pass membrane protein</topology>
    </subcellularLocation>
</comment>
<feature type="domain" description="Major facilitator superfamily (MFS) profile" evidence="6">
    <location>
        <begin position="20"/>
        <end position="467"/>
    </location>
</feature>
<dbReference type="Gene3D" id="1.20.1250.20">
    <property type="entry name" value="MFS general substrate transporter like domains"/>
    <property type="match status" value="2"/>
</dbReference>
<dbReference type="EMBL" id="CP041764">
    <property type="protein sequence ID" value="QHA86068.1"/>
    <property type="molecule type" value="Genomic_DNA"/>
</dbReference>
<feature type="transmembrane region" description="Helical" evidence="5">
    <location>
        <begin position="171"/>
        <end position="193"/>
    </location>
</feature>
<evidence type="ECO:0000256" key="4">
    <source>
        <dbReference type="ARBA" id="ARBA00023136"/>
    </source>
</evidence>
<dbReference type="Pfam" id="PF07690">
    <property type="entry name" value="MFS_1"/>
    <property type="match status" value="1"/>
</dbReference>
<feature type="transmembrane region" description="Helical" evidence="5">
    <location>
        <begin position="205"/>
        <end position="223"/>
    </location>
</feature>
<dbReference type="PROSITE" id="PS50850">
    <property type="entry name" value="MFS"/>
    <property type="match status" value="1"/>
</dbReference>
<feature type="transmembrane region" description="Helical" evidence="5">
    <location>
        <begin position="402"/>
        <end position="423"/>
    </location>
</feature>
<feature type="transmembrane region" description="Helical" evidence="5">
    <location>
        <begin position="85"/>
        <end position="104"/>
    </location>
</feature>
<evidence type="ECO:0000256" key="2">
    <source>
        <dbReference type="ARBA" id="ARBA00022692"/>
    </source>
</evidence>
<protein>
    <submittedName>
        <fullName evidence="7">MFS transporter</fullName>
    </submittedName>
</protein>
<evidence type="ECO:0000256" key="1">
    <source>
        <dbReference type="ARBA" id="ARBA00004141"/>
    </source>
</evidence>
<feature type="transmembrane region" description="Helical" evidence="5">
    <location>
        <begin position="229"/>
        <end position="247"/>
    </location>
</feature>
<feature type="transmembrane region" description="Helical" evidence="5">
    <location>
        <begin position="443"/>
        <end position="460"/>
    </location>
</feature>
<feature type="transmembrane region" description="Helical" evidence="5">
    <location>
        <begin position="305"/>
        <end position="321"/>
    </location>
</feature>
<feature type="transmembrane region" description="Helical" evidence="5">
    <location>
        <begin position="110"/>
        <end position="131"/>
    </location>
</feature>
<dbReference type="InterPro" id="IPR036259">
    <property type="entry name" value="MFS_trans_sf"/>
</dbReference>
<keyword evidence="3 5" id="KW-1133">Transmembrane helix</keyword>
<feature type="transmembrane region" description="Helical" evidence="5">
    <location>
        <begin position="333"/>
        <end position="352"/>
    </location>
</feature>
<feature type="transmembrane region" description="Helical" evidence="5">
    <location>
        <begin position="272"/>
        <end position="293"/>
    </location>
</feature>
<keyword evidence="2 5" id="KW-0812">Transmembrane</keyword>
<evidence type="ECO:0000256" key="3">
    <source>
        <dbReference type="ARBA" id="ARBA00022989"/>
    </source>
</evidence>
<reference evidence="7 8" key="1">
    <citation type="submission" date="2019-07" db="EMBL/GenBank/DDBJ databases">
        <title>Serratia dokdonensis sp. nov., an elicitor of systemic resistance in Nicotiana Tabacum.</title>
        <authorList>
            <person name="Son J.-S."/>
            <person name="Hwang Y.-J."/>
            <person name="Lee S.-Y."/>
            <person name="Ghim S.-Y."/>
        </authorList>
    </citation>
    <scope>NUCLEOTIDE SEQUENCE [LARGE SCALE GENOMIC DNA]</scope>
    <source>
        <strain evidence="7 8">KUDC3025</strain>
    </source>
</reference>
<dbReference type="InterPro" id="IPR011701">
    <property type="entry name" value="MFS"/>
</dbReference>
<proteinExistence type="predicted"/>
<dbReference type="InterPro" id="IPR020846">
    <property type="entry name" value="MFS_dom"/>
</dbReference>
<evidence type="ECO:0000313" key="8">
    <source>
        <dbReference type="Proteomes" id="UP000430368"/>
    </source>
</evidence>
<sequence length="491" mass="51149">MITGAKSGWRDLFSGKNAASATALSLGVALHAINILVATTILPSVVQDIGGLNLYAWNTTLFVVASIIGSTLSARLLSGYGARRAYLTASLFFMFGALLCALAPSMPVMLIGRTVQGFGGGMLFALSYAMINLVFPPSLWPRAMALISAMWGIATLIGPAIGGIFAELHAWRWAFGMLLPIMGAYTAFTFMILPKGKAQLAATPLPLAQLGLLAASVLIVSAGSLADSLWLNGGGMGLALLLMVWLLRREKHARARLLPYGALRRGSTQASLYLTVSLLVIGMTSDIFVPYFLQILHGQSPLSSGYITATIAAGWTLSEIVSSGWRGAGIRRAIVSGPLLVLLGLLGLMLFMPTPSGGGWAALAPLIALLTLLGFGIGIGWPHLLTRILQTAPASDKDIAGAAITTVQLFATAFGAALAGMIANLAGLNASGGVEGVSAAARWLFLLFAIAPLTAIYYAWRCAYPGVTADEAVANPAEDECTDERAPAAGK</sequence>
<accession>A0ABX6GIH6</accession>
<evidence type="ECO:0000256" key="5">
    <source>
        <dbReference type="SAM" id="Phobius"/>
    </source>
</evidence>
<dbReference type="SUPFAM" id="SSF103473">
    <property type="entry name" value="MFS general substrate transporter"/>
    <property type="match status" value="1"/>
</dbReference>
<feature type="transmembrane region" description="Helical" evidence="5">
    <location>
        <begin position="21"/>
        <end position="42"/>
    </location>
</feature>
<name>A0ABX6GIH6_9GAMM</name>
<feature type="transmembrane region" description="Helical" evidence="5">
    <location>
        <begin position="143"/>
        <end position="165"/>
    </location>
</feature>
<keyword evidence="4 5" id="KW-0472">Membrane</keyword>